<sequence>MDLSSTLELTLTSVRSFKNNTNSSDGYVVCSIADKEERASVNKNGASEPIEFTMTEPARQVLVINIKADENDITLGQLHVPVQYLSKGRRHEGKDTQFVTYQVRGESKELGWSLRFSYRFGWNYPNEDYMGVKTVFYGGNDTEKNDTEGNYTKFECDGFPTCGYMYDIFLL</sequence>
<reference evidence="1" key="2">
    <citation type="submission" date="2022-01" db="EMBL/GenBank/DDBJ databases">
        <authorList>
            <person name="Yamashiro T."/>
            <person name="Shiraishi A."/>
            <person name="Satake H."/>
            <person name="Nakayama K."/>
        </authorList>
    </citation>
    <scope>NUCLEOTIDE SEQUENCE</scope>
</reference>
<evidence type="ECO:0000313" key="1">
    <source>
        <dbReference type="EMBL" id="GJS75866.1"/>
    </source>
</evidence>
<keyword evidence="2" id="KW-1185">Reference proteome</keyword>
<evidence type="ECO:0000313" key="2">
    <source>
        <dbReference type="Proteomes" id="UP001151760"/>
    </source>
</evidence>
<dbReference type="EMBL" id="BQNB010010334">
    <property type="protein sequence ID" value="GJS75866.1"/>
    <property type="molecule type" value="Genomic_DNA"/>
</dbReference>
<accession>A0ABQ4YEM9</accession>
<proteinExistence type="predicted"/>
<dbReference type="Gene3D" id="2.60.40.150">
    <property type="entry name" value="C2 domain"/>
    <property type="match status" value="1"/>
</dbReference>
<dbReference type="Proteomes" id="UP001151760">
    <property type="component" value="Unassembled WGS sequence"/>
</dbReference>
<organism evidence="1 2">
    <name type="scientific">Tanacetum coccineum</name>
    <dbReference type="NCBI Taxonomy" id="301880"/>
    <lineage>
        <taxon>Eukaryota</taxon>
        <taxon>Viridiplantae</taxon>
        <taxon>Streptophyta</taxon>
        <taxon>Embryophyta</taxon>
        <taxon>Tracheophyta</taxon>
        <taxon>Spermatophyta</taxon>
        <taxon>Magnoliopsida</taxon>
        <taxon>eudicotyledons</taxon>
        <taxon>Gunneridae</taxon>
        <taxon>Pentapetalae</taxon>
        <taxon>asterids</taxon>
        <taxon>campanulids</taxon>
        <taxon>Asterales</taxon>
        <taxon>Asteraceae</taxon>
        <taxon>Asteroideae</taxon>
        <taxon>Anthemideae</taxon>
        <taxon>Anthemidinae</taxon>
        <taxon>Tanacetum</taxon>
    </lineage>
</organism>
<protein>
    <submittedName>
        <fullName evidence="1">SRC2-like protein</fullName>
    </submittedName>
</protein>
<dbReference type="SUPFAM" id="SSF49562">
    <property type="entry name" value="C2 domain (Calcium/lipid-binding domain, CaLB)"/>
    <property type="match status" value="1"/>
</dbReference>
<comment type="caution">
    <text evidence="1">The sequence shown here is derived from an EMBL/GenBank/DDBJ whole genome shotgun (WGS) entry which is preliminary data.</text>
</comment>
<dbReference type="InterPro" id="IPR035892">
    <property type="entry name" value="C2_domain_sf"/>
</dbReference>
<gene>
    <name evidence="1" type="ORF">Tco_0725747</name>
</gene>
<name>A0ABQ4YEM9_9ASTR</name>
<reference evidence="1" key="1">
    <citation type="journal article" date="2022" name="Int. J. Mol. Sci.">
        <title>Draft Genome of Tanacetum Coccineum: Genomic Comparison of Closely Related Tanacetum-Family Plants.</title>
        <authorList>
            <person name="Yamashiro T."/>
            <person name="Shiraishi A."/>
            <person name="Nakayama K."/>
            <person name="Satake H."/>
        </authorList>
    </citation>
    <scope>NUCLEOTIDE SEQUENCE</scope>
</reference>